<dbReference type="EMBL" id="JAKLJA010000022">
    <property type="protein sequence ID" value="MCG5076246.1"/>
    <property type="molecule type" value="Genomic_DNA"/>
</dbReference>
<accession>A0A9X1RQ52</accession>
<keyword evidence="2" id="KW-0378">Hydrolase</keyword>
<evidence type="ECO:0000313" key="2">
    <source>
        <dbReference type="EMBL" id="MCG5076246.1"/>
    </source>
</evidence>
<dbReference type="GO" id="GO:0004519">
    <property type="term" value="F:endonuclease activity"/>
    <property type="evidence" value="ECO:0007669"/>
    <property type="project" value="UniProtKB-KW"/>
</dbReference>
<keyword evidence="2" id="KW-0255">Endonuclease</keyword>
<name>A0A9X1RQ52_9BURK</name>
<sequence>MAKRRYGIDSAKRERYIREGRGTGTGADYKPWLTIQDVPSEGRVHRPFGWTTKRVHHLLSDIEYRHFLLLDWAEAVTDIREQFPLDLARTQTIAEEAGIAHPREPGTGDIQVMTTDFLCVVENAGGRRLFAWAIKPAAKLDDPRVVEKLEIERRYWKAQGDIEWHISTERELNADRVEALDWMYGCWDLEGIKEPRYGFIGDAKFRIASAVSSDAYRTIPLNDACTELDARSNCMEGTHLMVARHLLARRVLVSSAQTKLWQAEMGALSLREKAFHEVTAGGSEGATARHAA</sequence>
<gene>
    <name evidence="2" type="ORF">L5014_23200</name>
</gene>
<keyword evidence="3" id="KW-1185">Reference proteome</keyword>
<dbReference type="AlphaFoldDB" id="A0A9X1RQ52"/>
<reference evidence="2" key="1">
    <citation type="submission" date="2022-01" db="EMBL/GenBank/DDBJ databases">
        <title>Genome sequence and assembly of Parabukholderia sp. RG36.</title>
        <authorList>
            <person name="Chhetri G."/>
        </authorList>
    </citation>
    <scope>NUCLEOTIDE SEQUENCE</scope>
    <source>
        <strain evidence="2">RG36</strain>
    </source>
</reference>
<dbReference type="Gene3D" id="3.40.1350.10">
    <property type="match status" value="1"/>
</dbReference>
<dbReference type="Gene3D" id="1.10.10.10">
    <property type="entry name" value="Winged helix-like DNA-binding domain superfamily/Winged helix DNA-binding domain"/>
    <property type="match status" value="1"/>
</dbReference>
<dbReference type="Pfam" id="PF08722">
    <property type="entry name" value="Tn7_TnsA-like_N"/>
    <property type="match status" value="1"/>
</dbReference>
<dbReference type="GO" id="GO:0003676">
    <property type="term" value="F:nucleic acid binding"/>
    <property type="evidence" value="ECO:0007669"/>
    <property type="project" value="InterPro"/>
</dbReference>
<keyword evidence="2" id="KW-0540">Nuclease</keyword>
<evidence type="ECO:0000313" key="3">
    <source>
        <dbReference type="Proteomes" id="UP001139308"/>
    </source>
</evidence>
<dbReference type="InterPro" id="IPR011856">
    <property type="entry name" value="tRNA_endonuc-like_dom_sf"/>
</dbReference>
<protein>
    <submittedName>
        <fullName evidence="2">TnsA endonuclease N-terminal domain-containing protein</fullName>
    </submittedName>
</protein>
<organism evidence="2 3">
    <name type="scientific">Paraburkholderia tagetis</name>
    <dbReference type="NCBI Taxonomy" id="2913261"/>
    <lineage>
        <taxon>Bacteria</taxon>
        <taxon>Pseudomonadati</taxon>
        <taxon>Pseudomonadota</taxon>
        <taxon>Betaproteobacteria</taxon>
        <taxon>Burkholderiales</taxon>
        <taxon>Burkholderiaceae</taxon>
        <taxon>Paraburkholderia</taxon>
    </lineage>
</organism>
<dbReference type="RefSeq" id="WP_238466082.1">
    <property type="nucleotide sequence ID" value="NZ_JAKLJA010000022.1"/>
</dbReference>
<proteinExistence type="predicted"/>
<dbReference type="Proteomes" id="UP001139308">
    <property type="component" value="Unassembled WGS sequence"/>
</dbReference>
<dbReference type="InterPro" id="IPR011335">
    <property type="entry name" value="Restrct_endonuc-II-like"/>
</dbReference>
<comment type="caution">
    <text evidence="2">The sequence shown here is derived from an EMBL/GenBank/DDBJ whole genome shotgun (WGS) entry which is preliminary data.</text>
</comment>
<dbReference type="SUPFAM" id="SSF52980">
    <property type="entry name" value="Restriction endonuclease-like"/>
    <property type="match status" value="1"/>
</dbReference>
<dbReference type="InterPro" id="IPR036388">
    <property type="entry name" value="WH-like_DNA-bd_sf"/>
</dbReference>
<feature type="domain" description="TnsA endonuclease N-terminal" evidence="1">
    <location>
        <begin position="74"/>
        <end position="169"/>
    </location>
</feature>
<evidence type="ECO:0000259" key="1">
    <source>
        <dbReference type="Pfam" id="PF08722"/>
    </source>
</evidence>
<dbReference type="CDD" id="cd22362">
    <property type="entry name" value="TnsA_endonuclease-like"/>
    <property type="match status" value="1"/>
</dbReference>
<dbReference type="InterPro" id="IPR014833">
    <property type="entry name" value="TnsA_N"/>
</dbReference>